<keyword evidence="3" id="KW-0813">Transport</keyword>
<dbReference type="PANTHER" id="PTHR43297:SF2">
    <property type="entry name" value="DIPEPTIDE TRANSPORT ATP-BINDING PROTEIN DPPD"/>
    <property type="match status" value="1"/>
</dbReference>
<name>A0A554S8P2_9ACTN</name>
<dbReference type="OrthoDB" id="5357528at2"/>
<dbReference type="RefSeq" id="WP_143913303.1">
    <property type="nucleotide sequence ID" value="NZ_VLNT01000007.1"/>
</dbReference>
<dbReference type="InterPro" id="IPR017871">
    <property type="entry name" value="ABC_transporter-like_CS"/>
</dbReference>
<gene>
    <name evidence="9" type="ORF">FNM00_09980</name>
</gene>
<keyword evidence="10" id="KW-1185">Reference proteome</keyword>
<dbReference type="Pfam" id="PF00005">
    <property type="entry name" value="ABC_tran"/>
    <property type="match status" value="1"/>
</dbReference>
<comment type="subcellular location">
    <subcellularLocation>
        <location evidence="1">Cell membrane</location>
        <topology evidence="1">Peripheral membrane protein</topology>
    </subcellularLocation>
</comment>
<feature type="domain" description="ABC transporter" evidence="8">
    <location>
        <begin position="8"/>
        <end position="258"/>
    </location>
</feature>
<evidence type="ECO:0000256" key="4">
    <source>
        <dbReference type="ARBA" id="ARBA00022475"/>
    </source>
</evidence>
<evidence type="ECO:0000256" key="6">
    <source>
        <dbReference type="ARBA" id="ARBA00022840"/>
    </source>
</evidence>
<dbReference type="GO" id="GO:0005524">
    <property type="term" value="F:ATP binding"/>
    <property type="evidence" value="ECO:0007669"/>
    <property type="project" value="UniProtKB-KW"/>
</dbReference>
<proteinExistence type="inferred from homology"/>
<evidence type="ECO:0000256" key="7">
    <source>
        <dbReference type="ARBA" id="ARBA00023136"/>
    </source>
</evidence>
<evidence type="ECO:0000256" key="3">
    <source>
        <dbReference type="ARBA" id="ARBA00022448"/>
    </source>
</evidence>
<dbReference type="PANTHER" id="PTHR43297">
    <property type="entry name" value="OLIGOPEPTIDE TRANSPORT ATP-BINDING PROTEIN APPD"/>
    <property type="match status" value="1"/>
</dbReference>
<dbReference type="GO" id="GO:0016887">
    <property type="term" value="F:ATP hydrolysis activity"/>
    <property type="evidence" value="ECO:0007669"/>
    <property type="project" value="InterPro"/>
</dbReference>
<accession>A0A554S8P2</accession>
<dbReference type="NCBIfam" id="TIGR01727">
    <property type="entry name" value="oligo_HPY"/>
    <property type="match status" value="1"/>
</dbReference>
<evidence type="ECO:0000313" key="10">
    <source>
        <dbReference type="Proteomes" id="UP000316988"/>
    </source>
</evidence>
<dbReference type="CDD" id="cd03257">
    <property type="entry name" value="ABC_NikE_OppD_transporters"/>
    <property type="match status" value="1"/>
</dbReference>
<protein>
    <submittedName>
        <fullName evidence="9">ABC transporter ATP-binding protein</fullName>
    </submittedName>
</protein>
<dbReference type="InterPro" id="IPR027417">
    <property type="entry name" value="P-loop_NTPase"/>
</dbReference>
<dbReference type="Pfam" id="PF08352">
    <property type="entry name" value="oligo_HPY"/>
    <property type="match status" value="1"/>
</dbReference>
<dbReference type="PROSITE" id="PS50893">
    <property type="entry name" value="ABC_TRANSPORTER_2"/>
    <property type="match status" value="1"/>
</dbReference>
<dbReference type="InterPro" id="IPR003593">
    <property type="entry name" value="AAA+_ATPase"/>
</dbReference>
<dbReference type="InterPro" id="IPR003439">
    <property type="entry name" value="ABC_transporter-like_ATP-bd"/>
</dbReference>
<dbReference type="SUPFAM" id="SSF52540">
    <property type="entry name" value="P-loop containing nucleoside triphosphate hydrolases"/>
    <property type="match status" value="1"/>
</dbReference>
<dbReference type="EMBL" id="VLNT01000007">
    <property type="protein sequence ID" value="TSD62705.1"/>
    <property type="molecule type" value="Genomic_DNA"/>
</dbReference>
<evidence type="ECO:0000256" key="1">
    <source>
        <dbReference type="ARBA" id="ARBA00004202"/>
    </source>
</evidence>
<sequence length="330" mass="35632">MTTTPPLLEVENLRVVFDGVLGSVTAVNDVSLSVDRGQTIAVVGESGSGKSVTARTIMGLSTPPGRIAEGSIRLAGRELVGLTDRQWRGVRGSQIAMVFQDPMRSLNPTMKVGTQIEEAIRLHTDLSKKQARARAVELLDAVRIAAPRRRVDEYPHQLSGGMRQRVMIALALSCGPELLIADEPTTALDVTTQQQILDLMGELQADMGMAVMLITHDIGIAASYTDTVFVMYAGQVVESAPTRRLFTDPRMPYTRALLDSIPSLDSPAHEPLPAIEGSPPDLAELSAGCSFSARCPRATQTCLTQRPALIEHEAGRAWACWHPVESKEAS</sequence>
<dbReference type="GO" id="GO:0005886">
    <property type="term" value="C:plasma membrane"/>
    <property type="evidence" value="ECO:0007669"/>
    <property type="project" value="UniProtKB-SubCell"/>
</dbReference>
<dbReference type="SMART" id="SM00382">
    <property type="entry name" value="AAA"/>
    <property type="match status" value="1"/>
</dbReference>
<reference evidence="9 10" key="1">
    <citation type="submission" date="2019-07" db="EMBL/GenBank/DDBJ databases">
        <authorList>
            <person name="Zhao L.H."/>
        </authorList>
    </citation>
    <scope>NUCLEOTIDE SEQUENCE [LARGE SCALE GENOMIC DNA]</scope>
    <source>
        <strain evidence="9 10">Co35</strain>
    </source>
</reference>
<evidence type="ECO:0000259" key="8">
    <source>
        <dbReference type="PROSITE" id="PS50893"/>
    </source>
</evidence>
<dbReference type="Proteomes" id="UP000316988">
    <property type="component" value="Unassembled WGS sequence"/>
</dbReference>
<keyword evidence="5" id="KW-0547">Nucleotide-binding</keyword>
<evidence type="ECO:0000256" key="2">
    <source>
        <dbReference type="ARBA" id="ARBA00005417"/>
    </source>
</evidence>
<dbReference type="Gene3D" id="3.40.50.300">
    <property type="entry name" value="P-loop containing nucleotide triphosphate hydrolases"/>
    <property type="match status" value="1"/>
</dbReference>
<evidence type="ECO:0000256" key="5">
    <source>
        <dbReference type="ARBA" id="ARBA00022741"/>
    </source>
</evidence>
<dbReference type="AlphaFoldDB" id="A0A554S8P2"/>
<dbReference type="GO" id="GO:0015833">
    <property type="term" value="P:peptide transport"/>
    <property type="evidence" value="ECO:0007669"/>
    <property type="project" value="InterPro"/>
</dbReference>
<dbReference type="PROSITE" id="PS00211">
    <property type="entry name" value="ABC_TRANSPORTER_1"/>
    <property type="match status" value="1"/>
</dbReference>
<dbReference type="InterPro" id="IPR013563">
    <property type="entry name" value="Oligopep_ABC_C"/>
</dbReference>
<comment type="similarity">
    <text evidence="2">Belongs to the ABC transporter superfamily.</text>
</comment>
<keyword evidence="4" id="KW-1003">Cell membrane</keyword>
<organism evidence="9 10">
    <name type="scientific">Aeromicrobium piscarium</name>
    <dbReference type="NCBI Taxonomy" id="2590901"/>
    <lineage>
        <taxon>Bacteria</taxon>
        <taxon>Bacillati</taxon>
        <taxon>Actinomycetota</taxon>
        <taxon>Actinomycetes</taxon>
        <taxon>Propionibacteriales</taxon>
        <taxon>Nocardioidaceae</taxon>
        <taxon>Aeromicrobium</taxon>
    </lineage>
</organism>
<evidence type="ECO:0000313" key="9">
    <source>
        <dbReference type="EMBL" id="TSD62705.1"/>
    </source>
</evidence>
<keyword evidence="6 9" id="KW-0067">ATP-binding</keyword>
<comment type="caution">
    <text evidence="9">The sequence shown here is derived from an EMBL/GenBank/DDBJ whole genome shotgun (WGS) entry which is preliminary data.</text>
</comment>
<dbReference type="FunFam" id="3.40.50.300:FF:000016">
    <property type="entry name" value="Oligopeptide ABC transporter ATP-binding component"/>
    <property type="match status" value="1"/>
</dbReference>
<dbReference type="InterPro" id="IPR050388">
    <property type="entry name" value="ABC_Ni/Peptide_Import"/>
</dbReference>
<keyword evidence="7" id="KW-0472">Membrane</keyword>